<evidence type="ECO:0000313" key="2">
    <source>
        <dbReference type="Proteomes" id="UP001159405"/>
    </source>
</evidence>
<reference evidence="1 2" key="1">
    <citation type="submission" date="2022-05" db="EMBL/GenBank/DDBJ databases">
        <authorList>
            <consortium name="Genoscope - CEA"/>
            <person name="William W."/>
        </authorList>
    </citation>
    <scope>NUCLEOTIDE SEQUENCE [LARGE SCALE GENOMIC DNA]</scope>
</reference>
<sequence length="78" mass="8815">MRQEKQKKKAGEKAKSKSQDCCVTFKLEILLSAHARTSQADILHLDQKAAKCTTCKPVCVCLLVYSLYNFFNSNTLVF</sequence>
<name>A0ABN8NU91_9CNID</name>
<evidence type="ECO:0000313" key="1">
    <source>
        <dbReference type="EMBL" id="CAH3122410.1"/>
    </source>
</evidence>
<protein>
    <submittedName>
        <fullName evidence="1">Uncharacterized protein</fullName>
    </submittedName>
</protein>
<dbReference type="EMBL" id="CALNXK010000037">
    <property type="protein sequence ID" value="CAH3122410.1"/>
    <property type="molecule type" value="Genomic_DNA"/>
</dbReference>
<proteinExistence type="predicted"/>
<dbReference type="Proteomes" id="UP001159405">
    <property type="component" value="Unassembled WGS sequence"/>
</dbReference>
<comment type="caution">
    <text evidence="1">The sequence shown here is derived from an EMBL/GenBank/DDBJ whole genome shotgun (WGS) entry which is preliminary data.</text>
</comment>
<keyword evidence="2" id="KW-1185">Reference proteome</keyword>
<gene>
    <name evidence="1" type="ORF">PLOB_00029376</name>
</gene>
<accession>A0ABN8NU91</accession>
<organism evidence="1 2">
    <name type="scientific">Porites lobata</name>
    <dbReference type="NCBI Taxonomy" id="104759"/>
    <lineage>
        <taxon>Eukaryota</taxon>
        <taxon>Metazoa</taxon>
        <taxon>Cnidaria</taxon>
        <taxon>Anthozoa</taxon>
        <taxon>Hexacorallia</taxon>
        <taxon>Scleractinia</taxon>
        <taxon>Fungiina</taxon>
        <taxon>Poritidae</taxon>
        <taxon>Porites</taxon>
    </lineage>
</organism>